<dbReference type="RefSeq" id="WP_145214166.1">
    <property type="nucleotide sequence ID" value="NZ_CP036269.1"/>
</dbReference>
<keyword evidence="1" id="KW-0472">Membrane</keyword>
<proteinExistence type="predicted"/>
<evidence type="ECO:0000313" key="2">
    <source>
        <dbReference type="EMBL" id="QDT41872.1"/>
    </source>
</evidence>
<evidence type="ECO:0008006" key="4">
    <source>
        <dbReference type="Google" id="ProtNLM"/>
    </source>
</evidence>
<feature type="transmembrane region" description="Helical" evidence="1">
    <location>
        <begin position="143"/>
        <end position="161"/>
    </location>
</feature>
<dbReference type="InterPro" id="IPR046740">
    <property type="entry name" value="DUF6790"/>
</dbReference>
<gene>
    <name evidence="2" type="ORF">Pan241w_19400</name>
</gene>
<feature type="transmembrane region" description="Helical" evidence="1">
    <location>
        <begin position="108"/>
        <end position="131"/>
    </location>
</feature>
<feature type="transmembrane region" description="Helical" evidence="1">
    <location>
        <begin position="37"/>
        <end position="62"/>
    </location>
</feature>
<organism evidence="2 3">
    <name type="scientific">Gimesia alba</name>
    <dbReference type="NCBI Taxonomy" id="2527973"/>
    <lineage>
        <taxon>Bacteria</taxon>
        <taxon>Pseudomonadati</taxon>
        <taxon>Planctomycetota</taxon>
        <taxon>Planctomycetia</taxon>
        <taxon>Planctomycetales</taxon>
        <taxon>Planctomycetaceae</taxon>
        <taxon>Gimesia</taxon>
    </lineage>
</organism>
<name>A0A517RDB7_9PLAN</name>
<sequence length="175" mass="18916">MNTLIPLALENFTLSFLILGLLASGISLLTKPRPRTAAVIIEALLAYFLLFSVGFSFFYNFVMHSFFGETAARFIGWQQSPFQFEVGTASLGYAVVGFLAFRGSLGMRAAAVVGPSMFLLGAAGGHIYQMITEHNFAPGNAGIIFYTDLLIPIVGFVLLGLHARCQRSAQTIPQA</sequence>
<dbReference type="Pfam" id="PF20589">
    <property type="entry name" value="DUF6790"/>
    <property type="match status" value="1"/>
</dbReference>
<feature type="transmembrane region" description="Helical" evidence="1">
    <location>
        <begin position="82"/>
        <end position="101"/>
    </location>
</feature>
<dbReference type="OrthoDB" id="281633at2"/>
<dbReference type="Proteomes" id="UP000317171">
    <property type="component" value="Chromosome"/>
</dbReference>
<reference evidence="2 3" key="1">
    <citation type="submission" date="2019-02" db="EMBL/GenBank/DDBJ databases">
        <title>Deep-cultivation of Planctomycetes and their phenomic and genomic characterization uncovers novel biology.</title>
        <authorList>
            <person name="Wiegand S."/>
            <person name="Jogler M."/>
            <person name="Boedeker C."/>
            <person name="Pinto D."/>
            <person name="Vollmers J."/>
            <person name="Rivas-Marin E."/>
            <person name="Kohn T."/>
            <person name="Peeters S.H."/>
            <person name="Heuer A."/>
            <person name="Rast P."/>
            <person name="Oberbeckmann S."/>
            <person name="Bunk B."/>
            <person name="Jeske O."/>
            <person name="Meyerdierks A."/>
            <person name="Storesund J.E."/>
            <person name="Kallscheuer N."/>
            <person name="Luecker S."/>
            <person name="Lage O.M."/>
            <person name="Pohl T."/>
            <person name="Merkel B.J."/>
            <person name="Hornburger P."/>
            <person name="Mueller R.-W."/>
            <person name="Bruemmer F."/>
            <person name="Labrenz M."/>
            <person name="Spormann A.M."/>
            <person name="Op den Camp H."/>
            <person name="Overmann J."/>
            <person name="Amann R."/>
            <person name="Jetten M.S.M."/>
            <person name="Mascher T."/>
            <person name="Medema M.H."/>
            <person name="Devos D.P."/>
            <person name="Kaster A.-K."/>
            <person name="Ovreas L."/>
            <person name="Rohde M."/>
            <person name="Galperin M.Y."/>
            <person name="Jogler C."/>
        </authorList>
    </citation>
    <scope>NUCLEOTIDE SEQUENCE [LARGE SCALE GENOMIC DNA]</scope>
    <source>
        <strain evidence="2 3">Pan241w</strain>
    </source>
</reference>
<accession>A0A517RDB7</accession>
<dbReference type="KEGG" id="gaz:Pan241w_19400"/>
<keyword evidence="1" id="KW-0812">Transmembrane</keyword>
<evidence type="ECO:0000256" key="1">
    <source>
        <dbReference type="SAM" id="Phobius"/>
    </source>
</evidence>
<evidence type="ECO:0000313" key="3">
    <source>
        <dbReference type="Proteomes" id="UP000317171"/>
    </source>
</evidence>
<protein>
    <recommendedName>
        <fullName evidence="4">DoxX</fullName>
    </recommendedName>
</protein>
<dbReference type="AlphaFoldDB" id="A0A517RDB7"/>
<dbReference type="EMBL" id="CP036269">
    <property type="protein sequence ID" value="QDT41872.1"/>
    <property type="molecule type" value="Genomic_DNA"/>
</dbReference>
<feature type="transmembrane region" description="Helical" evidence="1">
    <location>
        <begin position="12"/>
        <end position="30"/>
    </location>
</feature>
<keyword evidence="1" id="KW-1133">Transmembrane helix</keyword>
<keyword evidence="3" id="KW-1185">Reference proteome</keyword>